<evidence type="ECO:0000313" key="1">
    <source>
        <dbReference type="EMBL" id="KAG0439912.1"/>
    </source>
</evidence>
<keyword evidence="2" id="KW-1185">Reference proteome</keyword>
<gene>
    <name evidence="1" type="ORF">HPB47_016471</name>
</gene>
<comment type="caution">
    <text evidence="1">The sequence shown here is derived from an EMBL/GenBank/DDBJ whole genome shotgun (WGS) entry which is preliminary data.</text>
</comment>
<reference evidence="1 2" key="1">
    <citation type="journal article" date="2020" name="Cell">
        <title>Large-Scale Comparative Analyses of Tick Genomes Elucidate Their Genetic Diversity and Vector Capacities.</title>
        <authorList>
            <consortium name="Tick Genome and Microbiome Consortium (TIGMIC)"/>
            <person name="Jia N."/>
            <person name="Wang J."/>
            <person name="Shi W."/>
            <person name="Du L."/>
            <person name="Sun Y."/>
            <person name="Zhan W."/>
            <person name="Jiang J.F."/>
            <person name="Wang Q."/>
            <person name="Zhang B."/>
            <person name="Ji P."/>
            <person name="Bell-Sakyi L."/>
            <person name="Cui X.M."/>
            <person name="Yuan T.T."/>
            <person name="Jiang B.G."/>
            <person name="Yang W.F."/>
            <person name="Lam T.T."/>
            <person name="Chang Q.C."/>
            <person name="Ding S.J."/>
            <person name="Wang X.J."/>
            <person name="Zhu J.G."/>
            <person name="Ruan X.D."/>
            <person name="Zhao L."/>
            <person name="Wei J.T."/>
            <person name="Ye R.Z."/>
            <person name="Que T.C."/>
            <person name="Du C.H."/>
            <person name="Zhou Y.H."/>
            <person name="Cheng J.X."/>
            <person name="Dai P.F."/>
            <person name="Guo W.B."/>
            <person name="Han X.H."/>
            <person name="Huang E.J."/>
            <person name="Li L.F."/>
            <person name="Wei W."/>
            <person name="Gao Y.C."/>
            <person name="Liu J.Z."/>
            <person name="Shao H.Z."/>
            <person name="Wang X."/>
            <person name="Wang C.C."/>
            <person name="Yang T.C."/>
            <person name="Huo Q.B."/>
            <person name="Li W."/>
            <person name="Chen H.Y."/>
            <person name="Chen S.E."/>
            <person name="Zhou L.G."/>
            <person name="Ni X.B."/>
            <person name="Tian J.H."/>
            <person name="Sheng Y."/>
            <person name="Liu T."/>
            <person name="Pan Y.S."/>
            <person name="Xia L.Y."/>
            <person name="Li J."/>
            <person name="Zhao F."/>
            <person name="Cao W.C."/>
        </authorList>
    </citation>
    <scope>NUCLEOTIDE SEQUENCE [LARGE SCALE GENOMIC DNA]</scope>
    <source>
        <strain evidence="1">Iper-2018</strain>
    </source>
</reference>
<protein>
    <submittedName>
        <fullName evidence="1">Uncharacterized protein</fullName>
    </submittedName>
</protein>
<name>A0AC60QQU1_IXOPE</name>
<sequence>MGAGGDAVGLTAAPAPRDKRAKGEGRRTPGGARPSQVARSLVEEKNRKDAKGNAPRTETSKGTDLSSFFFTTAPERPAGGDGRRARALSAPQTSRYVSPSAASFQDSSNAQIGGRRAANTTQLCGGGRVPDGELPGWAECNWETDDGLGLVEGAASPGLLRGCGVNGCGDCRPLQGLGQTRVQRHWYRRDVTCGILRELYGSACSGYIHWSISTSSEPEKMDTAAALTSGTRGQQAEVKAQQQLEPAITTAIDLDAGLLGKSGITKEDIGKLITTLSHSYIQGTLTPGWMASQQRNAMESQEPKTNTIALTTRNEEIIENLLKVTEITKGEDSYALSPYKAMGNDQVRGFIYLHGDNSDETPETLLPDLECRTAKVVYARLMGKKGNAVVITFEGTWLLKKVMFCREVFTVKPYRPRPIVCFSCHNIGHKTDVCPSKESRCDQCGHIHGEEMEECTRDPQCKNCGGAHVATSNNCPKRKIPEKKQPAKPPQPKLPRKSYAATAKATATSQAQLRGQQNTQQEVIQIPPNPGKPTVDSNEKMAAPNWIPEWAQRTKAKSTEQPDWRKEVQALEARFEKQESKIAKFEKDVETEFNMAWDSLPSEKRPTKLEDWTHPKGQPQHRKEILDSLISYIRDSGVHHFI</sequence>
<evidence type="ECO:0000313" key="2">
    <source>
        <dbReference type="Proteomes" id="UP000805193"/>
    </source>
</evidence>
<dbReference type="Proteomes" id="UP000805193">
    <property type="component" value="Unassembled WGS sequence"/>
</dbReference>
<proteinExistence type="predicted"/>
<organism evidence="1 2">
    <name type="scientific">Ixodes persulcatus</name>
    <name type="common">Taiga tick</name>
    <dbReference type="NCBI Taxonomy" id="34615"/>
    <lineage>
        <taxon>Eukaryota</taxon>
        <taxon>Metazoa</taxon>
        <taxon>Ecdysozoa</taxon>
        <taxon>Arthropoda</taxon>
        <taxon>Chelicerata</taxon>
        <taxon>Arachnida</taxon>
        <taxon>Acari</taxon>
        <taxon>Parasitiformes</taxon>
        <taxon>Ixodida</taxon>
        <taxon>Ixodoidea</taxon>
        <taxon>Ixodidae</taxon>
        <taxon>Ixodinae</taxon>
        <taxon>Ixodes</taxon>
    </lineage>
</organism>
<dbReference type="EMBL" id="JABSTQ010005186">
    <property type="protein sequence ID" value="KAG0439912.1"/>
    <property type="molecule type" value="Genomic_DNA"/>
</dbReference>
<accession>A0AC60QQU1</accession>